<keyword evidence="3" id="KW-1185">Reference proteome</keyword>
<evidence type="ECO:0000313" key="3">
    <source>
        <dbReference type="Proteomes" id="UP000295727"/>
    </source>
</evidence>
<feature type="compositionally biased region" description="Low complexity" evidence="1">
    <location>
        <begin position="12"/>
        <end position="32"/>
    </location>
</feature>
<organism evidence="2 3">
    <name type="scientific">Paraburkholderia pallida</name>
    <dbReference type="NCBI Taxonomy" id="2547399"/>
    <lineage>
        <taxon>Bacteria</taxon>
        <taxon>Pseudomonadati</taxon>
        <taxon>Pseudomonadota</taxon>
        <taxon>Betaproteobacteria</taxon>
        <taxon>Burkholderiales</taxon>
        <taxon>Burkholderiaceae</taxon>
        <taxon>Paraburkholderia</taxon>
    </lineage>
</organism>
<dbReference type="OrthoDB" id="9129954at2"/>
<feature type="region of interest" description="Disordered" evidence="1">
    <location>
        <begin position="1"/>
        <end position="44"/>
    </location>
</feature>
<name>A0A4P7CWK0_9BURK</name>
<proteinExistence type="predicted"/>
<dbReference type="AlphaFoldDB" id="A0A4P7CWK0"/>
<dbReference type="KEGG" id="ppai:E1956_05160"/>
<dbReference type="Proteomes" id="UP000295727">
    <property type="component" value="Chromosome 1"/>
</dbReference>
<dbReference type="EMBL" id="CP038148">
    <property type="protein sequence ID" value="QBQ98501.1"/>
    <property type="molecule type" value="Genomic_DNA"/>
</dbReference>
<reference evidence="2 3" key="1">
    <citation type="submission" date="2019-03" db="EMBL/GenBank/DDBJ databases">
        <title>Paraburkholderia sp. 7MH5, isolated from subtropical forest soil.</title>
        <authorList>
            <person name="Gao Z.-H."/>
            <person name="Qiu L.-H."/>
        </authorList>
    </citation>
    <scope>NUCLEOTIDE SEQUENCE [LARGE SCALE GENOMIC DNA]</scope>
    <source>
        <strain evidence="2 3">7MH5</strain>
    </source>
</reference>
<evidence type="ECO:0000256" key="1">
    <source>
        <dbReference type="SAM" id="MobiDB-lite"/>
    </source>
</evidence>
<gene>
    <name evidence="2" type="ORF">E1956_05160</name>
</gene>
<protein>
    <submittedName>
        <fullName evidence="2">DUF721 domain-containing protein</fullName>
    </submittedName>
</protein>
<dbReference type="InterPro" id="IPR007922">
    <property type="entry name" value="DciA-like"/>
</dbReference>
<dbReference type="Pfam" id="PF05258">
    <property type="entry name" value="DciA"/>
    <property type="match status" value="1"/>
</dbReference>
<accession>A0A4P7CWK0</accession>
<evidence type="ECO:0000313" key="2">
    <source>
        <dbReference type="EMBL" id="QBQ98501.1"/>
    </source>
</evidence>
<sequence>MSRFSPFSRPDAAAAGARTAGVRASGASATSGKSRKFASPRAPQPLTEVLSRTDAFAPLRAGVEQIAAIQRDLDTLLPDYLAASVEPGFIKDGKLALFAAHNALAARLRHLEPRLVADLQARGWPLDGVRIRVRPQAVKEPPSPKQARMTPAGAAALAALSENLPPSPLQEALAKMAARHLRGR</sequence>